<keyword evidence="1" id="KW-0812">Transmembrane</keyword>
<feature type="non-terminal residue" evidence="2">
    <location>
        <position position="95"/>
    </location>
</feature>
<keyword evidence="1" id="KW-0472">Membrane</keyword>
<accession>X1L726</accession>
<protein>
    <submittedName>
        <fullName evidence="2">Uncharacterized protein</fullName>
    </submittedName>
</protein>
<gene>
    <name evidence="2" type="ORF">S03H2_71399</name>
</gene>
<feature type="transmembrane region" description="Helical" evidence="1">
    <location>
        <begin position="21"/>
        <end position="43"/>
    </location>
</feature>
<organism evidence="2">
    <name type="scientific">marine sediment metagenome</name>
    <dbReference type="NCBI Taxonomy" id="412755"/>
    <lineage>
        <taxon>unclassified sequences</taxon>
        <taxon>metagenomes</taxon>
        <taxon>ecological metagenomes</taxon>
    </lineage>
</organism>
<dbReference type="AlphaFoldDB" id="X1L726"/>
<proteinExistence type="predicted"/>
<evidence type="ECO:0000313" key="2">
    <source>
        <dbReference type="EMBL" id="GAI01686.1"/>
    </source>
</evidence>
<feature type="transmembrane region" description="Helical" evidence="1">
    <location>
        <begin position="65"/>
        <end position="88"/>
    </location>
</feature>
<feature type="non-terminal residue" evidence="2">
    <location>
        <position position="1"/>
    </location>
</feature>
<evidence type="ECO:0000256" key="1">
    <source>
        <dbReference type="SAM" id="Phobius"/>
    </source>
</evidence>
<dbReference type="EMBL" id="BARU01047769">
    <property type="protein sequence ID" value="GAI01686.1"/>
    <property type="molecule type" value="Genomic_DNA"/>
</dbReference>
<sequence>PKLLFPDIKRPRMDMPLPGKSIAAIVVYIALFLLQTGIVYLIIRNPPALGSNPKSGDPMFLYPDINESICFLSECFIYTVILFLKIFLNKKILNL</sequence>
<keyword evidence="1" id="KW-1133">Transmembrane helix</keyword>
<comment type="caution">
    <text evidence="2">The sequence shown here is derived from an EMBL/GenBank/DDBJ whole genome shotgun (WGS) entry which is preliminary data.</text>
</comment>
<name>X1L726_9ZZZZ</name>
<reference evidence="2" key="1">
    <citation type="journal article" date="2014" name="Front. Microbiol.">
        <title>High frequency of phylogenetically diverse reductive dehalogenase-homologous genes in deep subseafloor sedimentary metagenomes.</title>
        <authorList>
            <person name="Kawai M."/>
            <person name="Futagami T."/>
            <person name="Toyoda A."/>
            <person name="Takaki Y."/>
            <person name="Nishi S."/>
            <person name="Hori S."/>
            <person name="Arai W."/>
            <person name="Tsubouchi T."/>
            <person name="Morono Y."/>
            <person name="Uchiyama I."/>
            <person name="Ito T."/>
            <person name="Fujiyama A."/>
            <person name="Inagaki F."/>
            <person name="Takami H."/>
        </authorList>
    </citation>
    <scope>NUCLEOTIDE SEQUENCE</scope>
    <source>
        <strain evidence="2">Expedition CK06-06</strain>
    </source>
</reference>